<evidence type="ECO:0000313" key="7">
    <source>
        <dbReference type="EMBL" id="PVD36713.1"/>
    </source>
</evidence>
<dbReference type="InterPro" id="IPR036259">
    <property type="entry name" value="MFS_trans_sf"/>
</dbReference>
<evidence type="ECO:0000256" key="1">
    <source>
        <dbReference type="ARBA" id="ARBA00004141"/>
    </source>
</evidence>
<dbReference type="GO" id="GO:0006820">
    <property type="term" value="P:monoatomic anion transport"/>
    <property type="evidence" value="ECO:0007669"/>
    <property type="project" value="TreeGrafter"/>
</dbReference>
<dbReference type="GO" id="GO:0022857">
    <property type="term" value="F:transmembrane transporter activity"/>
    <property type="evidence" value="ECO:0007669"/>
    <property type="project" value="InterPro"/>
</dbReference>
<feature type="transmembrane region" description="Helical" evidence="6">
    <location>
        <begin position="120"/>
        <end position="145"/>
    </location>
</feature>
<feature type="transmembrane region" description="Helical" evidence="6">
    <location>
        <begin position="433"/>
        <end position="451"/>
    </location>
</feature>
<dbReference type="AlphaFoldDB" id="A0A2T7PTF7"/>
<organism evidence="7 8">
    <name type="scientific">Pomacea canaliculata</name>
    <name type="common">Golden apple snail</name>
    <dbReference type="NCBI Taxonomy" id="400727"/>
    <lineage>
        <taxon>Eukaryota</taxon>
        <taxon>Metazoa</taxon>
        <taxon>Spiralia</taxon>
        <taxon>Lophotrochozoa</taxon>
        <taxon>Mollusca</taxon>
        <taxon>Gastropoda</taxon>
        <taxon>Caenogastropoda</taxon>
        <taxon>Architaenioglossa</taxon>
        <taxon>Ampullarioidea</taxon>
        <taxon>Ampullariidae</taxon>
        <taxon>Pomacea</taxon>
    </lineage>
</organism>
<comment type="caution">
    <text evidence="7">The sequence shown here is derived from an EMBL/GenBank/DDBJ whole genome shotgun (WGS) entry which is preliminary data.</text>
</comment>
<feature type="transmembrane region" description="Helical" evidence="6">
    <location>
        <begin position="166"/>
        <end position="193"/>
    </location>
</feature>
<keyword evidence="8" id="KW-1185">Reference proteome</keyword>
<dbReference type="Proteomes" id="UP000245119">
    <property type="component" value="Linkage Group LG2"/>
</dbReference>
<dbReference type="InterPro" id="IPR011701">
    <property type="entry name" value="MFS"/>
</dbReference>
<dbReference type="SUPFAM" id="SSF103473">
    <property type="entry name" value="MFS general substrate transporter"/>
    <property type="match status" value="1"/>
</dbReference>
<dbReference type="STRING" id="400727.A0A2T7PTF7"/>
<evidence type="ECO:0000256" key="4">
    <source>
        <dbReference type="ARBA" id="ARBA00023136"/>
    </source>
</evidence>
<feature type="transmembrane region" description="Helical" evidence="6">
    <location>
        <begin position="199"/>
        <end position="218"/>
    </location>
</feature>
<feature type="region of interest" description="Disordered" evidence="5">
    <location>
        <begin position="48"/>
        <end position="82"/>
    </location>
</feature>
<feature type="transmembrane region" description="Helical" evidence="6">
    <location>
        <begin position="398"/>
        <end position="421"/>
    </location>
</feature>
<comment type="subcellular location">
    <subcellularLocation>
        <location evidence="1">Membrane</location>
        <topology evidence="1">Multi-pass membrane protein</topology>
    </subcellularLocation>
</comment>
<accession>A0A2T7PTF7</accession>
<feature type="transmembrane region" description="Helical" evidence="6">
    <location>
        <begin position="94"/>
        <end position="114"/>
    </location>
</feature>
<dbReference type="InterPro" id="IPR050382">
    <property type="entry name" value="MFS_Na/Anion_cotransporter"/>
</dbReference>
<dbReference type="OrthoDB" id="2985014at2759"/>
<gene>
    <name evidence="7" type="ORF">C0Q70_03699</name>
</gene>
<feature type="compositionally biased region" description="Acidic residues" evidence="5">
    <location>
        <begin position="57"/>
        <end position="66"/>
    </location>
</feature>
<name>A0A2T7PTF7_POMCA</name>
<evidence type="ECO:0008006" key="9">
    <source>
        <dbReference type="Google" id="ProtNLM"/>
    </source>
</evidence>
<proteinExistence type="predicted"/>
<feature type="transmembrane region" description="Helical" evidence="6">
    <location>
        <begin position="339"/>
        <end position="358"/>
    </location>
</feature>
<dbReference type="CDD" id="cd17318">
    <property type="entry name" value="MFS_SLC17"/>
    <property type="match status" value="1"/>
</dbReference>
<dbReference type="Gene3D" id="1.20.1250.20">
    <property type="entry name" value="MFS general substrate transporter like domains"/>
    <property type="match status" value="2"/>
</dbReference>
<keyword evidence="3 6" id="KW-1133">Transmembrane helix</keyword>
<keyword evidence="2 6" id="KW-0812">Transmembrane</keyword>
<evidence type="ECO:0000313" key="8">
    <source>
        <dbReference type="Proteomes" id="UP000245119"/>
    </source>
</evidence>
<reference evidence="7 8" key="1">
    <citation type="submission" date="2018-04" db="EMBL/GenBank/DDBJ databases">
        <title>The genome of golden apple snail Pomacea canaliculata provides insight into stress tolerance and invasive adaptation.</title>
        <authorList>
            <person name="Liu C."/>
            <person name="Liu B."/>
            <person name="Ren Y."/>
            <person name="Zhang Y."/>
            <person name="Wang H."/>
            <person name="Li S."/>
            <person name="Jiang F."/>
            <person name="Yin L."/>
            <person name="Zhang G."/>
            <person name="Qian W."/>
            <person name="Fan W."/>
        </authorList>
    </citation>
    <scope>NUCLEOTIDE SEQUENCE [LARGE SCALE GENOMIC DNA]</scope>
    <source>
        <strain evidence="7">SZHN2017</strain>
        <tissue evidence="7">Muscle</tissue>
    </source>
</reference>
<evidence type="ECO:0000256" key="6">
    <source>
        <dbReference type="SAM" id="Phobius"/>
    </source>
</evidence>
<dbReference type="EMBL" id="PZQS01000002">
    <property type="protein sequence ID" value="PVD36713.1"/>
    <property type="molecule type" value="Genomic_DNA"/>
</dbReference>
<feature type="transmembrane region" description="Helical" evidence="6">
    <location>
        <begin position="364"/>
        <end position="386"/>
    </location>
</feature>
<dbReference type="GO" id="GO:0016020">
    <property type="term" value="C:membrane"/>
    <property type="evidence" value="ECO:0007669"/>
    <property type="project" value="UniProtKB-SubCell"/>
</dbReference>
<sequence length="521" mass="56559">MVRAPRVNVTSARLSEQRAVVGDNLTSESSTPFPGVTAFLPFDSRDNNQNYGHTEDTVPDEEENSEDGCSPEMSNTAMSSKGEFDWTRGTRSQLLAMFFYGYIFTQIPGGWLAGRYGGQLVWGVSQAVCAVCTLAMPLAARANGVTFPCIHAMMGRWAPKLERSKLVSFSFSGAATGNVLTFSLSALLCVYGFDNGWGSIFYLSGLGNLLWVVVWFMVTADTPAKHKRISEAERNYIETSIGESQVKKETLPTPWRAIFTSGPVWACIIAHMLNNYTGYTMLTSLPSFMKEVLKFDIKQNGALSAVPYICTSLVSATSGQVADKLRAKGILSTKNTRKLFQVMAFVGGAVCIVCVAYLNCTQRGLVVFLLCLCFSFLGLNTSAYCVNHIDLAPRHAGVLFGITNTAATIPGMIAPLVVGALTPNGTAEEWRRVFFVCAGLAVVGAILYSILADGELQSWALPPAMEYIVTDIKGGKEDGKEYLENHQLESFPRADTYVKEDTLDGAGVQSLIKPSKDAVQP</sequence>
<evidence type="ECO:0000256" key="2">
    <source>
        <dbReference type="ARBA" id="ARBA00022692"/>
    </source>
</evidence>
<dbReference type="PANTHER" id="PTHR11662">
    <property type="entry name" value="SOLUTE CARRIER FAMILY 17"/>
    <property type="match status" value="1"/>
</dbReference>
<dbReference type="FunFam" id="1.20.1250.20:FF:000532">
    <property type="entry name" value="SLC (SoLute Carrier) homolog"/>
    <property type="match status" value="1"/>
</dbReference>
<keyword evidence="4 6" id="KW-0472">Membrane</keyword>
<evidence type="ECO:0000256" key="5">
    <source>
        <dbReference type="SAM" id="MobiDB-lite"/>
    </source>
</evidence>
<protein>
    <recommendedName>
        <fullName evidence="9">Major facilitator superfamily (MFS) profile domain-containing protein</fullName>
    </recommendedName>
</protein>
<dbReference type="Pfam" id="PF07690">
    <property type="entry name" value="MFS_1"/>
    <property type="match status" value="1"/>
</dbReference>
<dbReference type="PANTHER" id="PTHR11662:SF399">
    <property type="entry name" value="FI19708P1-RELATED"/>
    <property type="match status" value="1"/>
</dbReference>
<evidence type="ECO:0000256" key="3">
    <source>
        <dbReference type="ARBA" id="ARBA00022989"/>
    </source>
</evidence>